<dbReference type="OrthoDB" id="418757at2759"/>
<accession>A0A7J0G6U6</accession>
<keyword evidence="4" id="KW-1185">Reference proteome</keyword>
<sequence>MESGCALTRHLIIGERDPVSDTRTRARGRSHVLPCARGSTHAPARAREELSRAATRQESGSRASSLSTRPHALKDWFMRTYAPGSNSTPNGKLTMSMVIDALFNEEARRREMGMIDQIESQALVSERSRERASEDGKSDWVLDSGSVYHLYRNREVFSTYALCEGRVWMANNTASRVVGRGPVPFRMADGRSVMLTEQEDWTRKATVAQRYAKQAYGYLEDPEWYKSAGRCFGICTEVWPDTSGATSLYAQGRRDGATTTRKVTYFAAHPGGRCGAP</sequence>
<organism evidence="3 4">
    <name type="scientific">Actinidia rufa</name>
    <dbReference type="NCBI Taxonomy" id="165716"/>
    <lineage>
        <taxon>Eukaryota</taxon>
        <taxon>Viridiplantae</taxon>
        <taxon>Streptophyta</taxon>
        <taxon>Embryophyta</taxon>
        <taxon>Tracheophyta</taxon>
        <taxon>Spermatophyta</taxon>
        <taxon>Magnoliopsida</taxon>
        <taxon>eudicotyledons</taxon>
        <taxon>Gunneridae</taxon>
        <taxon>Pentapetalae</taxon>
        <taxon>asterids</taxon>
        <taxon>Ericales</taxon>
        <taxon>Actinidiaceae</taxon>
        <taxon>Actinidia</taxon>
    </lineage>
</organism>
<evidence type="ECO:0000313" key="3">
    <source>
        <dbReference type="EMBL" id="GFZ06497.1"/>
    </source>
</evidence>
<proteinExistence type="predicted"/>
<feature type="region of interest" description="Disordered" evidence="1">
    <location>
        <begin position="36"/>
        <end position="67"/>
    </location>
</feature>
<dbReference type="Proteomes" id="UP000585474">
    <property type="component" value="Unassembled WGS sequence"/>
</dbReference>
<protein>
    <recommendedName>
        <fullName evidence="2">Retrovirus-related Pol polyprotein from transposon TNT 1-94-like beta-barrel domain-containing protein</fullName>
    </recommendedName>
</protein>
<reference evidence="3 4" key="1">
    <citation type="submission" date="2019-07" db="EMBL/GenBank/DDBJ databases">
        <title>De Novo Assembly of kiwifruit Actinidia rufa.</title>
        <authorList>
            <person name="Sugita-Konishi S."/>
            <person name="Sato K."/>
            <person name="Mori E."/>
            <person name="Abe Y."/>
            <person name="Kisaki G."/>
            <person name="Hamano K."/>
            <person name="Suezawa K."/>
            <person name="Otani M."/>
            <person name="Fukuda T."/>
            <person name="Manabe T."/>
            <person name="Gomi K."/>
            <person name="Tabuchi M."/>
            <person name="Akimitsu K."/>
            <person name="Kataoka I."/>
        </authorList>
    </citation>
    <scope>NUCLEOTIDE SEQUENCE [LARGE SCALE GENOMIC DNA]</scope>
    <source>
        <strain evidence="4">cv. Fuchu</strain>
    </source>
</reference>
<comment type="caution">
    <text evidence="3">The sequence shown here is derived from an EMBL/GenBank/DDBJ whole genome shotgun (WGS) entry which is preliminary data.</text>
</comment>
<dbReference type="Pfam" id="PF22936">
    <property type="entry name" value="Pol_BBD"/>
    <property type="match status" value="1"/>
</dbReference>
<feature type="compositionally biased region" description="Polar residues" evidence="1">
    <location>
        <begin position="54"/>
        <end position="67"/>
    </location>
</feature>
<evidence type="ECO:0000259" key="2">
    <source>
        <dbReference type="Pfam" id="PF22936"/>
    </source>
</evidence>
<dbReference type="InterPro" id="IPR054722">
    <property type="entry name" value="PolX-like_BBD"/>
</dbReference>
<name>A0A7J0G6U6_9ERIC</name>
<gene>
    <name evidence="3" type="ORF">Acr_18g0006670</name>
</gene>
<dbReference type="EMBL" id="BJWL01000018">
    <property type="protein sequence ID" value="GFZ06497.1"/>
    <property type="molecule type" value="Genomic_DNA"/>
</dbReference>
<evidence type="ECO:0000313" key="4">
    <source>
        <dbReference type="Proteomes" id="UP000585474"/>
    </source>
</evidence>
<dbReference type="AlphaFoldDB" id="A0A7J0G6U6"/>
<evidence type="ECO:0000256" key="1">
    <source>
        <dbReference type="SAM" id="MobiDB-lite"/>
    </source>
</evidence>
<feature type="domain" description="Retrovirus-related Pol polyprotein from transposon TNT 1-94-like beta-barrel" evidence="2">
    <location>
        <begin position="140"/>
        <end position="196"/>
    </location>
</feature>